<dbReference type="PROSITE" id="PS50835">
    <property type="entry name" value="IG_LIKE"/>
    <property type="match status" value="1"/>
</dbReference>
<evidence type="ECO:0000259" key="4">
    <source>
        <dbReference type="PROSITE" id="PS50835"/>
    </source>
</evidence>
<name>A0A8J6B9Y8_ELECQ</name>
<evidence type="ECO:0000256" key="3">
    <source>
        <dbReference type="ARBA" id="ARBA00023319"/>
    </source>
</evidence>
<accession>A0A8J6B9Y8</accession>
<organism evidence="5 6">
    <name type="scientific">Eleutherodactylus coqui</name>
    <name type="common">Puerto Rican coqui</name>
    <dbReference type="NCBI Taxonomy" id="57060"/>
    <lineage>
        <taxon>Eukaryota</taxon>
        <taxon>Metazoa</taxon>
        <taxon>Chordata</taxon>
        <taxon>Craniata</taxon>
        <taxon>Vertebrata</taxon>
        <taxon>Euteleostomi</taxon>
        <taxon>Amphibia</taxon>
        <taxon>Batrachia</taxon>
        <taxon>Anura</taxon>
        <taxon>Neobatrachia</taxon>
        <taxon>Hyloidea</taxon>
        <taxon>Eleutherodactylidae</taxon>
        <taxon>Eleutherodactylinae</taxon>
        <taxon>Eleutherodactylus</taxon>
        <taxon>Eleutherodactylus</taxon>
    </lineage>
</organism>
<feature type="domain" description="Ig-like" evidence="4">
    <location>
        <begin position="43"/>
        <end position="139"/>
    </location>
</feature>
<dbReference type="Gene3D" id="2.60.40.10">
    <property type="entry name" value="Immunoglobulins"/>
    <property type="match status" value="1"/>
</dbReference>
<sequence length="155" mass="17521">MQLPAGRTEPSAGQGQARAVSRSLVTVLVVYSLMNITAAAGRPKILQPANNTVITLEDKSLEILCEAQSKWATLHSIYWLVNNTFVEDAYPDGRVTEQRGEAVEQMLRFRPLQLEDFHNKFTCVVQDPSGRAVKHFNLKQELDGIRLIEKEDRRE</sequence>
<dbReference type="Proteomes" id="UP000770717">
    <property type="component" value="Unassembled WGS sequence"/>
</dbReference>
<proteinExistence type="predicted"/>
<keyword evidence="1" id="KW-1015">Disulfide bond</keyword>
<dbReference type="InterPro" id="IPR013783">
    <property type="entry name" value="Ig-like_fold"/>
</dbReference>
<keyword evidence="3" id="KW-0393">Immunoglobulin domain</keyword>
<keyword evidence="6" id="KW-1185">Reference proteome</keyword>
<dbReference type="PANTHER" id="PTHR11890">
    <property type="entry name" value="INTERLEUKIN-1 RECEPTOR FAMILY MEMBER"/>
    <property type="match status" value="1"/>
</dbReference>
<keyword evidence="2" id="KW-0325">Glycoprotein</keyword>
<dbReference type="SUPFAM" id="SSF48726">
    <property type="entry name" value="Immunoglobulin"/>
    <property type="match status" value="1"/>
</dbReference>
<evidence type="ECO:0000313" key="5">
    <source>
        <dbReference type="EMBL" id="KAG9465884.1"/>
    </source>
</evidence>
<dbReference type="InterPro" id="IPR015621">
    <property type="entry name" value="IL-1_rcpt_fam"/>
</dbReference>
<comment type="caution">
    <text evidence="5">The sequence shown here is derived from an EMBL/GenBank/DDBJ whole genome shotgun (WGS) entry which is preliminary data.</text>
</comment>
<dbReference type="InterPro" id="IPR036179">
    <property type="entry name" value="Ig-like_dom_sf"/>
</dbReference>
<evidence type="ECO:0000256" key="1">
    <source>
        <dbReference type="ARBA" id="ARBA00023157"/>
    </source>
</evidence>
<evidence type="ECO:0000313" key="6">
    <source>
        <dbReference type="Proteomes" id="UP000770717"/>
    </source>
</evidence>
<dbReference type="InterPro" id="IPR007110">
    <property type="entry name" value="Ig-like_dom"/>
</dbReference>
<gene>
    <name evidence="5" type="ORF">GDO78_017589</name>
</gene>
<protein>
    <recommendedName>
        <fullName evidence="4">Ig-like domain-containing protein</fullName>
    </recommendedName>
</protein>
<dbReference type="PANTHER" id="PTHR11890:SF3">
    <property type="entry name" value="INTERLEUKIN-1 RECEPTOR TYPE 2"/>
    <property type="match status" value="1"/>
</dbReference>
<dbReference type="OrthoDB" id="9904367at2759"/>
<dbReference type="EMBL" id="WNTK01002586">
    <property type="protein sequence ID" value="KAG9465884.1"/>
    <property type="molecule type" value="Genomic_DNA"/>
</dbReference>
<reference evidence="5" key="1">
    <citation type="thesis" date="2020" institute="ProQuest LLC" country="789 East Eisenhower Parkway, Ann Arbor, MI, USA">
        <title>Comparative Genomics and Chromosome Evolution.</title>
        <authorList>
            <person name="Mudd A.B."/>
        </authorList>
    </citation>
    <scope>NUCLEOTIDE SEQUENCE</scope>
    <source>
        <strain evidence="5">HN-11 Male</strain>
        <tissue evidence="5">Kidney and liver</tissue>
    </source>
</reference>
<dbReference type="AlphaFoldDB" id="A0A8J6B9Y8"/>
<evidence type="ECO:0000256" key="2">
    <source>
        <dbReference type="ARBA" id="ARBA00023180"/>
    </source>
</evidence>